<keyword evidence="3" id="KW-1185">Reference proteome</keyword>
<name>A0ABR0MRE8_GOSAR</name>
<dbReference type="Gene3D" id="1.10.340.70">
    <property type="match status" value="1"/>
</dbReference>
<evidence type="ECO:0000313" key="3">
    <source>
        <dbReference type="Proteomes" id="UP001358586"/>
    </source>
</evidence>
<dbReference type="InterPro" id="IPR041588">
    <property type="entry name" value="Integrase_H2C2"/>
</dbReference>
<dbReference type="Proteomes" id="UP001358586">
    <property type="component" value="Chromosome 12"/>
</dbReference>
<feature type="domain" description="Integrase zinc-binding" evidence="1">
    <location>
        <begin position="119"/>
        <end position="176"/>
    </location>
</feature>
<organism evidence="2 3">
    <name type="scientific">Gossypium arboreum</name>
    <name type="common">Tree cotton</name>
    <name type="synonym">Gossypium nanking</name>
    <dbReference type="NCBI Taxonomy" id="29729"/>
    <lineage>
        <taxon>Eukaryota</taxon>
        <taxon>Viridiplantae</taxon>
        <taxon>Streptophyta</taxon>
        <taxon>Embryophyta</taxon>
        <taxon>Tracheophyta</taxon>
        <taxon>Spermatophyta</taxon>
        <taxon>Magnoliopsida</taxon>
        <taxon>eudicotyledons</taxon>
        <taxon>Gunneridae</taxon>
        <taxon>Pentapetalae</taxon>
        <taxon>rosids</taxon>
        <taxon>malvids</taxon>
        <taxon>Malvales</taxon>
        <taxon>Malvaceae</taxon>
        <taxon>Malvoideae</taxon>
        <taxon>Gossypium</taxon>
    </lineage>
</organism>
<dbReference type="PANTHER" id="PTHR37984">
    <property type="entry name" value="PROTEIN CBG26694"/>
    <property type="match status" value="1"/>
</dbReference>
<reference evidence="2 3" key="1">
    <citation type="submission" date="2023-03" db="EMBL/GenBank/DDBJ databases">
        <title>WGS of Gossypium arboreum.</title>
        <authorList>
            <person name="Yu D."/>
        </authorList>
    </citation>
    <scope>NUCLEOTIDE SEQUENCE [LARGE SCALE GENOMIC DNA]</scope>
    <source>
        <tissue evidence="2">Leaf</tissue>
    </source>
</reference>
<evidence type="ECO:0000259" key="1">
    <source>
        <dbReference type="Pfam" id="PF17921"/>
    </source>
</evidence>
<accession>A0ABR0MRE8</accession>
<gene>
    <name evidence="2" type="ORF">PVK06_044523</name>
</gene>
<sequence>MSQKDLNLRQRRWLELLKDYKLVIDYHPGKANVVADALSRKLLFALRVMNTQLKVSDDGSILAELRAKTMFLQEISETQKNDQDLLAKRKQCEADTGSDFRIGSDGCLMFKDWICVPKNEELIQKILQEAHSGYFPIHPGSTKMYNDLKKMYWWNGMKRDISEFVSKCLICQQVKAEHQVPSGLLQPIMVPEWK</sequence>
<dbReference type="Pfam" id="PF17921">
    <property type="entry name" value="Integrase_H2C2"/>
    <property type="match status" value="1"/>
</dbReference>
<dbReference type="PANTHER" id="PTHR37984:SF5">
    <property type="entry name" value="PROTEIN NYNRIN-LIKE"/>
    <property type="match status" value="1"/>
</dbReference>
<comment type="caution">
    <text evidence="2">The sequence shown here is derived from an EMBL/GenBank/DDBJ whole genome shotgun (WGS) entry which is preliminary data.</text>
</comment>
<dbReference type="EMBL" id="JARKNE010000012">
    <property type="protein sequence ID" value="KAK5776563.1"/>
    <property type="molecule type" value="Genomic_DNA"/>
</dbReference>
<protein>
    <recommendedName>
        <fullName evidence="1">Integrase zinc-binding domain-containing protein</fullName>
    </recommendedName>
</protein>
<proteinExistence type="predicted"/>
<dbReference type="InterPro" id="IPR050951">
    <property type="entry name" value="Retrovirus_Pol_polyprotein"/>
</dbReference>
<evidence type="ECO:0000313" key="2">
    <source>
        <dbReference type="EMBL" id="KAK5776563.1"/>
    </source>
</evidence>